<organism evidence="3 4">
    <name type="scientific">Blomia tropicalis</name>
    <name type="common">Mite</name>
    <dbReference type="NCBI Taxonomy" id="40697"/>
    <lineage>
        <taxon>Eukaryota</taxon>
        <taxon>Metazoa</taxon>
        <taxon>Ecdysozoa</taxon>
        <taxon>Arthropoda</taxon>
        <taxon>Chelicerata</taxon>
        <taxon>Arachnida</taxon>
        <taxon>Acari</taxon>
        <taxon>Acariformes</taxon>
        <taxon>Sarcoptiformes</taxon>
        <taxon>Astigmata</taxon>
        <taxon>Glycyphagoidea</taxon>
        <taxon>Echimyopodidae</taxon>
        <taxon>Blomia</taxon>
    </lineage>
</organism>
<dbReference type="Proteomes" id="UP001142055">
    <property type="component" value="Chromosome 3"/>
</dbReference>
<evidence type="ECO:0000256" key="1">
    <source>
        <dbReference type="SAM" id="MobiDB-lite"/>
    </source>
</evidence>
<feature type="compositionally biased region" description="Pro residues" evidence="1">
    <location>
        <begin position="159"/>
        <end position="168"/>
    </location>
</feature>
<accession>A0A9Q0RKA7</accession>
<feature type="compositionally biased region" description="Polar residues" evidence="1">
    <location>
        <begin position="186"/>
        <end position="198"/>
    </location>
</feature>
<name>A0A9Q0RKA7_BLOTA</name>
<proteinExistence type="predicted"/>
<gene>
    <name evidence="3" type="ORF">RDWZM_008382</name>
</gene>
<feature type="signal peptide" evidence="2">
    <location>
        <begin position="1"/>
        <end position="27"/>
    </location>
</feature>
<feature type="chain" id="PRO_5040462264" evidence="2">
    <location>
        <begin position="28"/>
        <end position="428"/>
    </location>
</feature>
<evidence type="ECO:0000313" key="3">
    <source>
        <dbReference type="EMBL" id="KAJ6217225.1"/>
    </source>
</evidence>
<reference evidence="3" key="1">
    <citation type="submission" date="2022-12" db="EMBL/GenBank/DDBJ databases">
        <title>Genome assemblies of Blomia tropicalis.</title>
        <authorList>
            <person name="Cui Y."/>
        </authorList>
    </citation>
    <scope>NUCLEOTIDE SEQUENCE</scope>
    <source>
        <tissue evidence="3">Adult mites</tissue>
    </source>
</reference>
<feature type="compositionally biased region" description="Polar residues" evidence="1">
    <location>
        <begin position="77"/>
        <end position="89"/>
    </location>
</feature>
<sequence length="428" mass="49275">MHQQRRFLLIALIIFALFGSNLHHVNGDDESGPIEPGQNSFLNEGMEDPESPPEPGQINFTATATSTRPTIVFITTQAPSEYSTTQQAFNRRDPLEPSNNHEFVRPLPPSPPEPSNDHQFSRITPPSPPEPSNDHQFSRITPPSPPEPSNDHQFSRLTPPSPPSPPEPSNTHRFTTSNQDRRYYNLNRQTVPNRSNQGYVYDPRRQGYMPLPSNQVPNVPNHNHLRPHTPIMVNRYDRPFTSQIWRCNMQTNNCFLRNKHNFQPLLPQFFQGSYALVLDVGKAALNKHSKRRPNPVVAYNAARMETIQYFDPQYQDACLAFSYYWNGIGKKAFYMLQRNTEDVCIYSAQLDPNDQYNHGVSGQWQDIQLQLDLGHGSSKFWLEWVFDIDKKRQYGDYQDLGYIAVRNFSIGYGTCQFNYAKQCDIPDL</sequence>
<dbReference type="AlphaFoldDB" id="A0A9Q0RKA7"/>
<keyword evidence="2" id="KW-0732">Signal</keyword>
<keyword evidence="4" id="KW-1185">Reference proteome</keyword>
<comment type="caution">
    <text evidence="3">The sequence shown here is derived from an EMBL/GenBank/DDBJ whole genome shotgun (WGS) entry which is preliminary data.</text>
</comment>
<evidence type="ECO:0000313" key="4">
    <source>
        <dbReference type="Proteomes" id="UP001142055"/>
    </source>
</evidence>
<feature type="region of interest" description="Disordered" evidence="1">
    <location>
        <begin position="28"/>
        <end position="65"/>
    </location>
</feature>
<feature type="region of interest" description="Disordered" evidence="1">
    <location>
        <begin position="77"/>
        <end position="199"/>
    </location>
</feature>
<protein>
    <submittedName>
        <fullName evidence="3">Uncharacterized protein</fullName>
    </submittedName>
</protein>
<evidence type="ECO:0000256" key="2">
    <source>
        <dbReference type="SAM" id="SignalP"/>
    </source>
</evidence>
<dbReference type="EMBL" id="JAPWDV010000003">
    <property type="protein sequence ID" value="KAJ6217225.1"/>
    <property type="molecule type" value="Genomic_DNA"/>
</dbReference>